<dbReference type="PROSITE" id="PS50994">
    <property type="entry name" value="INTEGRASE"/>
    <property type="match status" value="1"/>
</dbReference>
<dbReference type="GO" id="GO:0003676">
    <property type="term" value="F:nucleic acid binding"/>
    <property type="evidence" value="ECO:0007669"/>
    <property type="project" value="InterPro"/>
</dbReference>
<keyword evidence="2" id="KW-0614">Plasmid</keyword>
<dbReference type="AlphaFoldDB" id="E5AW74"/>
<dbReference type="InterPro" id="IPR012337">
    <property type="entry name" value="RNaseH-like_sf"/>
</dbReference>
<organism evidence="2 3">
    <name type="scientific">Mycetohabitans rhizoxinica (strain DSM 19002 / CIP 109453 / HKI 454)</name>
    <name type="common">Paraburkholderia rhizoxinica</name>
    <dbReference type="NCBI Taxonomy" id="882378"/>
    <lineage>
        <taxon>Bacteria</taxon>
        <taxon>Pseudomonadati</taxon>
        <taxon>Pseudomonadota</taxon>
        <taxon>Betaproteobacteria</taxon>
        <taxon>Burkholderiales</taxon>
        <taxon>Burkholderiaceae</taxon>
        <taxon>Mycetohabitans</taxon>
    </lineage>
</organism>
<evidence type="ECO:0000313" key="3">
    <source>
        <dbReference type="Proteomes" id="UP000007437"/>
    </source>
</evidence>
<proteinExistence type="predicted"/>
<geneLocation type="plasmid" evidence="2 3">
    <name>pBRH02</name>
</geneLocation>
<dbReference type="Proteomes" id="UP000007437">
    <property type="component" value="Plasmid pBRH02"/>
</dbReference>
<dbReference type="InterPro" id="IPR036397">
    <property type="entry name" value="RNaseH_sf"/>
</dbReference>
<evidence type="ECO:0000259" key="1">
    <source>
        <dbReference type="PROSITE" id="PS50994"/>
    </source>
</evidence>
<gene>
    <name evidence="2" type="ordered locus">RBRH_01255</name>
</gene>
<dbReference type="SUPFAM" id="SSF53098">
    <property type="entry name" value="Ribonuclease H-like"/>
    <property type="match status" value="1"/>
</dbReference>
<protein>
    <submittedName>
        <fullName evidence="2">Transposase</fullName>
    </submittedName>
</protein>
<dbReference type="Pfam" id="PF13683">
    <property type="entry name" value="rve_3"/>
    <property type="match status" value="1"/>
</dbReference>
<dbReference type="HOGENOM" id="CLU_2218150_0_0_4"/>
<dbReference type="EMBL" id="FR687361">
    <property type="protein sequence ID" value="CBW77376.1"/>
    <property type="molecule type" value="Genomic_DNA"/>
</dbReference>
<reference key="1">
    <citation type="submission" date="2010-09" db="EMBL/GenBank/DDBJ databases">
        <title>Complete genome sequence of Burkholderia rhizoxinica, the endosymbiont of the phytopathogenic fungus Rhizopus microsporus.</title>
        <authorList>
            <person name="Lackner G."/>
            <person name="Moebius N."/>
            <person name="Partida-Martinez L.P."/>
            <person name="Hertweck C."/>
        </authorList>
    </citation>
    <scope>NUCLEOTIDE SEQUENCE</scope>
    <source>
        <strain>HKI 454</strain>
    </source>
</reference>
<name>E5AW74_MYCRK</name>
<dbReference type="InterPro" id="IPR001584">
    <property type="entry name" value="Integrase_cat-core"/>
</dbReference>
<dbReference type="Gene3D" id="3.30.420.10">
    <property type="entry name" value="Ribonuclease H-like superfamily/Ribonuclease H"/>
    <property type="match status" value="1"/>
</dbReference>
<feature type="domain" description="Integrase catalytic" evidence="1">
    <location>
        <begin position="1"/>
        <end position="69"/>
    </location>
</feature>
<dbReference type="GO" id="GO:0015074">
    <property type="term" value="P:DNA integration"/>
    <property type="evidence" value="ECO:0007669"/>
    <property type="project" value="InterPro"/>
</dbReference>
<reference evidence="2 3" key="2">
    <citation type="journal article" date="2011" name="J. Bacteriol.">
        <title>Complete genome sequence of Burkholderia rhizoxinica, an endosymbiont of Rhizopus microsporus.</title>
        <authorList>
            <person name="Lackner G."/>
            <person name="Moebius N."/>
            <person name="Partida-Martinez L."/>
            <person name="Hertweck C."/>
        </authorList>
    </citation>
    <scope>NUCLEOTIDE SEQUENCE [LARGE SCALE GENOMIC DNA]</scope>
    <source>
        <strain evidence="3">DSM 19002 / CIP 109453 / HKI 454</strain>
        <plasmid evidence="2 3">pBRH02</plasmid>
    </source>
</reference>
<evidence type="ECO:0000313" key="2">
    <source>
        <dbReference type="EMBL" id="CBW77376.1"/>
    </source>
</evidence>
<dbReference type="KEGG" id="brh:RBRH_01255"/>
<accession>E5AW74</accession>
<sequence>MTPVYHPQTKGKAERFHQSALREWADAWTYQSCAHRREVLTSWQHHYNWHRAHSAIGGIAPMARLSESRNYLLTHHTPSRPVVLRAGSMIFEDVTGIGSIGNAARG</sequence>